<feature type="compositionally biased region" description="Low complexity" evidence="1">
    <location>
        <begin position="25"/>
        <end position="34"/>
    </location>
</feature>
<feature type="region of interest" description="Disordered" evidence="1">
    <location>
        <begin position="1"/>
        <end position="34"/>
    </location>
</feature>
<accession>A0A0A9ELX1</accession>
<name>A0A0A9ELX1_ARUDO</name>
<evidence type="ECO:0000313" key="2">
    <source>
        <dbReference type="EMBL" id="JAD98860.1"/>
    </source>
</evidence>
<organism evidence="2">
    <name type="scientific">Arundo donax</name>
    <name type="common">Giant reed</name>
    <name type="synonym">Donax arundinaceus</name>
    <dbReference type="NCBI Taxonomy" id="35708"/>
    <lineage>
        <taxon>Eukaryota</taxon>
        <taxon>Viridiplantae</taxon>
        <taxon>Streptophyta</taxon>
        <taxon>Embryophyta</taxon>
        <taxon>Tracheophyta</taxon>
        <taxon>Spermatophyta</taxon>
        <taxon>Magnoliopsida</taxon>
        <taxon>Liliopsida</taxon>
        <taxon>Poales</taxon>
        <taxon>Poaceae</taxon>
        <taxon>PACMAD clade</taxon>
        <taxon>Arundinoideae</taxon>
        <taxon>Arundineae</taxon>
        <taxon>Arundo</taxon>
    </lineage>
</organism>
<protein>
    <submittedName>
        <fullName evidence="2">Uncharacterized protein</fullName>
    </submittedName>
</protein>
<sequence>MGPGGRRRPPRHPCGSCLTRRRRTTCSGSGWPPL</sequence>
<dbReference type="EMBL" id="GBRH01199035">
    <property type="protein sequence ID" value="JAD98860.1"/>
    <property type="molecule type" value="Transcribed_RNA"/>
</dbReference>
<proteinExistence type="predicted"/>
<reference evidence="2" key="2">
    <citation type="journal article" date="2015" name="Data Brief">
        <title>Shoot transcriptome of the giant reed, Arundo donax.</title>
        <authorList>
            <person name="Barrero R.A."/>
            <person name="Guerrero F.D."/>
            <person name="Moolhuijzen P."/>
            <person name="Goolsby J.A."/>
            <person name="Tidwell J."/>
            <person name="Bellgard S.E."/>
            <person name="Bellgard M.I."/>
        </authorList>
    </citation>
    <scope>NUCLEOTIDE SEQUENCE</scope>
    <source>
        <tissue evidence="2">Shoot tissue taken approximately 20 cm above the soil surface</tissue>
    </source>
</reference>
<evidence type="ECO:0000256" key="1">
    <source>
        <dbReference type="SAM" id="MobiDB-lite"/>
    </source>
</evidence>
<dbReference type="AlphaFoldDB" id="A0A0A9ELX1"/>
<feature type="compositionally biased region" description="Basic residues" evidence="1">
    <location>
        <begin position="1"/>
        <end position="11"/>
    </location>
</feature>
<reference evidence="2" key="1">
    <citation type="submission" date="2014-09" db="EMBL/GenBank/DDBJ databases">
        <authorList>
            <person name="Magalhaes I.L.F."/>
            <person name="Oliveira U."/>
            <person name="Santos F.R."/>
            <person name="Vidigal T.H.D.A."/>
            <person name="Brescovit A.D."/>
            <person name="Santos A.J."/>
        </authorList>
    </citation>
    <scope>NUCLEOTIDE SEQUENCE</scope>
    <source>
        <tissue evidence="2">Shoot tissue taken approximately 20 cm above the soil surface</tissue>
    </source>
</reference>